<dbReference type="EMBL" id="KK198756">
    <property type="protein sequence ID" value="KCW77123.1"/>
    <property type="molecule type" value="Genomic_DNA"/>
</dbReference>
<dbReference type="AlphaFoldDB" id="A0A059CF76"/>
<reference evidence="1" key="1">
    <citation type="submission" date="2013-07" db="EMBL/GenBank/DDBJ databases">
        <title>The genome of Eucalyptus grandis.</title>
        <authorList>
            <person name="Schmutz J."/>
            <person name="Hayes R."/>
            <person name="Myburg A."/>
            <person name="Tuskan G."/>
            <person name="Grattapaglia D."/>
            <person name="Rokhsar D.S."/>
        </authorList>
    </citation>
    <scope>NUCLEOTIDE SEQUENCE</scope>
    <source>
        <tissue evidence="1">Leaf extractions</tissue>
    </source>
</reference>
<gene>
    <name evidence="1" type="ORF">EUGRSUZ_D01465</name>
</gene>
<name>A0A059CF76_EUCGR</name>
<sequence length="69" mass="8211">MIIHQEAWEILPSMTNQHILTLQSYNKSIKKVSIFHIVSTYKVNFNPQFRRKECGFLISYGNLLMRHSE</sequence>
<accession>A0A059CF76</accession>
<evidence type="ECO:0000313" key="1">
    <source>
        <dbReference type="EMBL" id="KCW77123.1"/>
    </source>
</evidence>
<dbReference type="InParanoid" id="A0A059CF76"/>
<organism evidence="1">
    <name type="scientific">Eucalyptus grandis</name>
    <name type="common">Flooded gum</name>
    <dbReference type="NCBI Taxonomy" id="71139"/>
    <lineage>
        <taxon>Eukaryota</taxon>
        <taxon>Viridiplantae</taxon>
        <taxon>Streptophyta</taxon>
        <taxon>Embryophyta</taxon>
        <taxon>Tracheophyta</taxon>
        <taxon>Spermatophyta</taxon>
        <taxon>Magnoliopsida</taxon>
        <taxon>eudicotyledons</taxon>
        <taxon>Gunneridae</taxon>
        <taxon>Pentapetalae</taxon>
        <taxon>rosids</taxon>
        <taxon>malvids</taxon>
        <taxon>Myrtales</taxon>
        <taxon>Myrtaceae</taxon>
        <taxon>Myrtoideae</taxon>
        <taxon>Eucalypteae</taxon>
        <taxon>Eucalyptus</taxon>
    </lineage>
</organism>
<proteinExistence type="predicted"/>
<protein>
    <submittedName>
        <fullName evidence="1">Uncharacterized protein</fullName>
    </submittedName>
</protein>
<dbReference type="Gramene" id="KCW77123">
    <property type="protein sequence ID" value="KCW77123"/>
    <property type="gene ID" value="EUGRSUZ_D01465"/>
</dbReference>